<accession>E8KK13</accession>
<evidence type="ECO:0000256" key="4">
    <source>
        <dbReference type="ARBA" id="ARBA00022833"/>
    </source>
</evidence>
<dbReference type="GO" id="GO:0051603">
    <property type="term" value="P:proteolysis involved in protein catabolic process"/>
    <property type="evidence" value="ECO:0007669"/>
    <property type="project" value="TreeGrafter"/>
</dbReference>
<evidence type="ECO:0000313" key="9">
    <source>
        <dbReference type="Proteomes" id="UP000005467"/>
    </source>
</evidence>
<evidence type="ECO:0000256" key="3">
    <source>
        <dbReference type="ARBA" id="ARBA00022801"/>
    </source>
</evidence>
<dbReference type="Gene3D" id="3.30.2010.10">
    <property type="entry name" value="Metalloproteases ('zincins'), catalytic domain"/>
    <property type="match status" value="1"/>
</dbReference>
<proteinExistence type="inferred from homology"/>
<dbReference type="PANTHER" id="PTHR22726:SF1">
    <property type="entry name" value="METALLOENDOPEPTIDASE OMA1, MITOCHONDRIAL"/>
    <property type="match status" value="1"/>
</dbReference>
<keyword evidence="4 6" id="KW-0862">Zinc</keyword>
<dbReference type="EMBL" id="AEVG01000140">
    <property type="protein sequence ID" value="EFX90764.1"/>
    <property type="molecule type" value="Genomic_DNA"/>
</dbReference>
<dbReference type="GO" id="GO:0004222">
    <property type="term" value="F:metalloendopeptidase activity"/>
    <property type="evidence" value="ECO:0007669"/>
    <property type="project" value="InterPro"/>
</dbReference>
<gene>
    <name evidence="8" type="ORF">HMPREF0027_2180</name>
</gene>
<dbReference type="Pfam" id="PF01435">
    <property type="entry name" value="Peptidase_M48"/>
    <property type="match status" value="1"/>
</dbReference>
<comment type="caution">
    <text evidence="8">The sequence shown here is derived from an EMBL/GenBank/DDBJ whole genome shotgun (WGS) entry which is preliminary data.</text>
</comment>
<evidence type="ECO:0000259" key="7">
    <source>
        <dbReference type="Pfam" id="PF01435"/>
    </source>
</evidence>
<evidence type="ECO:0000256" key="6">
    <source>
        <dbReference type="RuleBase" id="RU003983"/>
    </source>
</evidence>
<dbReference type="HOGENOM" id="CLU_029002_5_0_6"/>
<dbReference type="GO" id="GO:0046872">
    <property type="term" value="F:metal ion binding"/>
    <property type="evidence" value="ECO:0007669"/>
    <property type="project" value="UniProtKB-KW"/>
</dbReference>
<feature type="domain" description="Peptidase M48" evidence="7">
    <location>
        <begin position="74"/>
        <end position="259"/>
    </location>
</feature>
<sequence>MPYISALKNGVLRHRADKSVRNEDEISEATRFFCICTGTIAACVNTHQMNSKAEQGYMQMKQQNARAIDRTSATAKRVQTIFNRMKPHAEQANTTGVPFNWEITVFHSKELNAWAMAGGKMVFYTGLVERLNMTDDEIATVMGHEMAHALQEHSKSAYNVEMTTGILGAVADAAVSVALGTDTGGLLSTGTDLIVNKPFSRSQETEADEIGLMLMARSGYNPSAAPNVWVKMSKAAGNSGISIFSTHPSNEERQANLERLLPEAMKVYKTSKR</sequence>
<dbReference type="AlphaFoldDB" id="E8KK13"/>
<keyword evidence="1 6" id="KW-0645">Protease</keyword>
<name>E8KK13_9PAST</name>
<dbReference type="PANTHER" id="PTHR22726">
    <property type="entry name" value="METALLOENDOPEPTIDASE OMA1"/>
    <property type="match status" value="1"/>
</dbReference>
<comment type="similarity">
    <text evidence="6">Belongs to the peptidase M48 family.</text>
</comment>
<keyword evidence="5 6" id="KW-0482">Metalloprotease</keyword>
<keyword evidence="9" id="KW-1185">Reference proteome</keyword>
<dbReference type="Proteomes" id="UP000005467">
    <property type="component" value="Unassembled WGS sequence"/>
</dbReference>
<evidence type="ECO:0000256" key="2">
    <source>
        <dbReference type="ARBA" id="ARBA00022723"/>
    </source>
</evidence>
<dbReference type="CDD" id="cd07331">
    <property type="entry name" value="M48C_Oma1_like"/>
    <property type="match status" value="1"/>
</dbReference>
<evidence type="ECO:0000313" key="8">
    <source>
        <dbReference type="EMBL" id="EFX90764.1"/>
    </source>
</evidence>
<organism evidence="8 9">
    <name type="scientific">Actinobacillus ureae ATCC 25976</name>
    <dbReference type="NCBI Taxonomy" id="887324"/>
    <lineage>
        <taxon>Bacteria</taxon>
        <taxon>Pseudomonadati</taxon>
        <taxon>Pseudomonadota</taxon>
        <taxon>Gammaproteobacteria</taxon>
        <taxon>Pasteurellales</taxon>
        <taxon>Pasteurellaceae</taxon>
        <taxon>Actinobacillus</taxon>
    </lineage>
</organism>
<dbReference type="GO" id="GO:0016020">
    <property type="term" value="C:membrane"/>
    <property type="evidence" value="ECO:0007669"/>
    <property type="project" value="TreeGrafter"/>
</dbReference>
<dbReference type="InterPro" id="IPR051156">
    <property type="entry name" value="Mito/Outer_Membr_Metalloprot"/>
</dbReference>
<dbReference type="InterPro" id="IPR001915">
    <property type="entry name" value="Peptidase_M48"/>
</dbReference>
<evidence type="ECO:0000256" key="1">
    <source>
        <dbReference type="ARBA" id="ARBA00022670"/>
    </source>
</evidence>
<comment type="cofactor">
    <cofactor evidence="6">
        <name>Zn(2+)</name>
        <dbReference type="ChEBI" id="CHEBI:29105"/>
    </cofactor>
    <text evidence="6">Binds 1 zinc ion per subunit.</text>
</comment>
<keyword evidence="2" id="KW-0479">Metal-binding</keyword>
<protein>
    <submittedName>
        <fullName evidence="8">Peptidase, M48 family</fullName>
        <ecNumber evidence="8">3.4.24.-</ecNumber>
    </submittedName>
</protein>
<dbReference type="EC" id="3.4.24.-" evidence="8"/>
<evidence type="ECO:0000256" key="5">
    <source>
        <dbReference type="ARBA" id="ARBA00023049"/>
    </source>
</evidence>
<reference evidence="8 9" key="1">
    <citation type="submission" date="2011-01" db="EMBL/GenBank/DDBJ databases">
        <authorList>
            <person name="Muzny D."/>
            <person name="Qin X."/>
            <person name="Deng J."/>
            <person name="Jiang H."/>
            <person name="Liu Y."/>
            <person name="Qu J."/>
            <person name="Song X.-Z."/>
            <person name="Zhang L."/>
            <person name="Thornton R."/>
            <person name="Coyle M."/>
            <person name="Francisco L."/>
            <person name="Jackson L."/>
            <person name="Javaid M."/>
            <person name="Korchina V."/>
            <person name="Kovar C."/>
            <person name="Mata R."/>
            <person name="Mathew T."/>
            <person name="Ngo R."/>
            <person name="Nguyen L."/>
            <person name="Nguyen N."/>
            <person name="Okwuonu G."/>
            <person name="Ongeri F."/>
            <person name="Pham C."/>
            <person name="Simmons D."/>
            <person name="Wilczek-Boney K."/>
            <person name="Hale W."/>
            <person name="Jakkamsetti A."/>
            <person name="Pham P."/>
            <person name="Ruth R."/>
            <person name="San Lucas F."/>
            <person name="Warren J."/>
            <person name="Zhang J."/>
            <person name="Zhao Z."/>
            <person name="Zhou C."/>
            <person name="Zhu D."/>
            <person name="Lee S."/>
            <person name="Bess C."/>
            <person name="Blankenburg K."/>
            <person name="Forbes L."/>
            <person name="Fu Q."/>
            <person name="Gubbala S."/>
            <person name="Hirani K."/>
            <person name="Jayaseelan J.C."/>
            <person name="Lara F."/>
            <person name="Munidasa M."/>
            <person name="Palculict T."/>
            <person name="Patil S."/>
            <person name="Pu L.-L."/>
            <person name="Saada N."/>
            <person name="Tang L."/>
            <person name="Weissenberger G."/>
            <person name="Zhu Y."/>
            <person name="Hemphill L."/>
            <person name="Shang Y."/>
            <person name="Youmans B."/>
            <person name="Ayvaz T."/>
            <person name="Ross M."/>
            <person name="Santibanez J."/>
            <person name="Aqrawi P."/>
            <person name="Gross S."/>
            <person name="Joshi V."/>
            <person name="Fowler G."/>
            <person name="Nazareth L."/>
            <person name="Reid J."/>
            <person name="Worley K."/>
            <person name="Petrosino J."/>
            <person name="Highlander S."/>
            <person name="Gibbs R."/>
        </authorList>
    </citation>
    <scope>NUCLEOTIDE SEQUENCE [LARGE SCALE GENOMIC DNA]</scope>
    <source>
        <strain evidence="8 9">ATCC 25976</strain>
    </source>
</reference>
<keyword evidence="3 6" id="KW-0378">Hydrolase</keyword>